<protein>
    <recommendedName>
        <fullName evidence="4">CCHC-type domain-containing protein</fullName>
    </recommendedName>
</protein>
<keyword evidence="2" id="KW-0862">Zinc</keyword>
<dbReference type="AlphaFoldDB" id="A0AAD5URK4"/>
<feature type="compositionally biased region" description="Low complexity" evidence="3">
    <location>
        <begin position="332"/>
        <end position="369"/>
    </location>
</feature>
<reference evidence="5" key="1">
    <citation type="submission" date="2022-07" db="EMBL/GenBank/DDBJ databases">
        <title>Genome Sequence of Physisporinus lineatus.</title>
        <authorList>
            <person name="Buettner E."/>
        </authorList>
    </citation>
    <scope>NUCLEOTIDE SEQUENCE</scope>
    <source>
        <strain evidence="5">VT162</strain>
    </source>
</reference>
<feature type="compositionally biased region" description="Gly residues" evidence="3">
    <location>
        <begin position="65"/>
        <end position="78"/>
    </location>
</feature>
<dbReference type="PANTHER" id="PTHR15503">
    <property type="entry name" value="LDOC1 RELATED"/>
    <property type="match status" value="1"/>
</dbReference>
<evidence type="ECO:0000256" key="3">
    <source>
        <dbReference type="SAM" id="MobiDB-lite"/>
    </source>
</evidence>
<keyword evidence="6" id="KW-1185">Reference proteome</keyword>
<feature type="compositionally biased region" description="Low complexity" evidence="3">
    <location>
        <begin position="1"/>
        <end position="18"/>
    </location>
</feature>
<dbReference type="PANTHER" id="PTHR15503:SF22">
    <property type="entry name" value="TRANSPOSON TY3-I GAG POLYPROTEIN"/>
    <property type="match status" value="1"/>
</dbReference>
<feature type="region of interest" description="Disordered" evidence="3">
    <location>
        <begin position="1"/>
        <end position="136"/>
    </location>
</feature>
<dbReference type="GO" id="GO:0003676">
    <property type="term" value="F:nucleic acid binding"/>
    <property type="evidence" value="ECO:0007669"/>
    <property type="project" value="InterPro"/>
</dbReference>
<evidence type="ECO:0000256" key="2">
    <source>
        <dbReference type="PROSITE-ProRule" id="PRU00047"/>
    </source>
</evidence>
<dbReference type="GO" id="GO:0006397">
    <property type="term" value="P:mRNA processing"/>
    <property type="evidence" value="ECO:0007669"/>
    <property type="project" value="UniProtKB-KW"/>
</dbReference>
<feature type="domain" description="CCHC-type" evidence="4">
    <location>
        <begin position="394"/>
        <end position="409"/>
    </location>
</feature>
<organism evidence="5 6">
    <name type="scientific">Meripilus lineatus</name>
    <dbReference type="NCBI Taxonomy" id="2056292"/>
    <lineage>
        <taxon>Eukaryota</taxon>
        <taxon>Fungi</taxon>
        <taxon>Dikarya</taxon>
        <taxon>Basidiomycota</taxon>
        <taxon>Agaricomycotina</taxon>
        <taxon>Agaricomycetes</taxon>
        <taxon>Polyporales</taxon>
        <taxon>Meripilaceae</taxon>
        <taxon>Meripilus</taxon>
    </lineage>
</organism>
<name>A0AAD5URK4_9APHY</name>
<dbReference type="InterPro" id="IPR032567">
    <property type="entry name" value="RTL1-rel"/>
</dbReference>
<dbReference type="InterPro" id="IPR001878">
    <property type="entry name" value="Znf_CCHC"/>
</dbReference>
<dbReference type="Gene3D" id="4.10.60.10">
    <property type="entry name" value="Zinc finger, CCHC-type"/>
    <property type="match status" value="1"/>
</dbReference>
<feature type="compositionally biased region" description="Basic and acidic residues" evidence="3">
    <location>
        <begin position="299"/>
        <end position="311"/>
    </location>
</feature>
<feature type="region of interest" description="Disordered" evidence="3">
    <location>
        <begin position="404"/>
        <end position="434"/>
    </location>
</feature>
<comment type="caution">
    <text evidence="5">The sequence shown here is derived from an EMBL/GenBank/DDBJ whole genome shotgun (WGS) entry which is preliminary data.</text>
</comment>
<dbReference type="Proteomes" id="UP001212997">
    <property type="component" value="Unassembled WGS sequence"/>
</dbReference>
<accession>A0AAD5URK4</accession>
<dbReference type="GO" id="GO:0008270">
    <property type="term" value="F:zinc ion binding"/>
    <property type="evidence" value="ECO:0007669"/>
    <property type="project" value="UniProtKB-KW"/>
</dbReference>
<dbReference type="EMBL" id="JANAWD010001258">
    <property type="protein sequence ID" value="KAJ3473784.1"/>
    <property type="molecule type" value="Genomic_DNA"/>
</dbReference>
<dbReference type="InterPro" id="IPR036875">
    <property type="entry name" value="Znf_CCHC_sf"/>
</dbReference>
<dbReference type="Pfam" id="PF19259">
    <property type="entry name" value="Ty3_capsid"/>
    <property type="match status" value="1"/>
</dbReference>
<evidence type="ECO:0000259" key="4">
    <source>
        <dbReference type="PROSITE" id="PS50158"/>
    </source>
</evidence>
<keyword evidence="1" id="KW-0507">mRNA processing</keyword>
<feature type="compositionally biased region" description="Basic and acidic residues" evidence="3">
    <location>
        <begin position="374"/>
        <end position="384"/>
    </location>
</feature>
<evidence type="ECO:0000313" key="5">
    <source>
        <dbReference type="EMBL" id="KAJ3473784.1"/>
    </source>
</evidence>
<keyword evidence="2" id="KW-0863">Zinc-finger</keyword>
<feature type="region of interest" description="Disordered" evidence="3">
    <location>
        <begin position="299"/>
        <end position="388"/>
    </location>
</feature>
<gene>
    <name evidence="5" type="ORF">NLI96_g12825</name>
</gene>
<evidence type="ECO:0000313" key="6">
    <source>
        <dbReference type="Proteomes" id="UP001212997"/>
    </source>
</evidence>
<proteinExistence type="predicted"/>
<dbReference type="PROSITE" id="PS50158">
    <property type="entry name" value="ZF_CCHC"/>
    <property type="match status" value="1"/>
</dbReference>
<sequence>MSQTTVRGGQTGTQRGVTPALATRSQNPALATALPPASRKRPRNDDPSDDAPRDTDPIPDPPAGGPSGNAGGGGGGGNDPNPGPDPGADDDGDNGNPGRRRNSGDDLIDAITTLTRSINPPRTRAKPKVKEPDTFDGSDPKKLDMFLIQCGLYFRNYPDYEDEELRVNFALTYLRGVALEWFEPTIFSLDDLEVEPEWLFSWPDFTQELRENFGVIDPRGDAEDDLDELKMKDNAKINRYNVAFNRLAAKLGYPPEVLRHRYYKGLPDRIKDVLSCQASPKTFQELKVAAHRIDARYWERQREKTRTERSKPKANSSGNSGNSGNNSGGSSGNNSKGSGNSSAQTNSSGSGSNSGSSSNSRANNSKAAATPSHLGKDGKLTPAERKRRMDNKLCMFCAAPGHMAKDCTKTSSSAAKGRAATVATDSGSKTDSKK</sequence>
<feature type="compositionally biased region" description="Low complexity" evidence="3">
    <location>
        <begin position="315"/>
        <end position="325"/>
    </location>
</feature>
<keyword evidence="2" id="KW-0479">Metal-binding</keyword>
<feature type="compositionally biased region" description="Basic and acidic residues" evidence="3">
    <location>
        <begin position="43"/>
        <end position="56"/>
    </location>
</feature>
<dbReference type="InterPro" id="IPR045358">
    <property type="entry name" value="Ty3_capsid"/>
</dbReference>
<evidence type="ECO:0000256" key="1">
    <source>
        <dbReference type="ARBA" id="ARBA00022664"/>
    </source>
</evidence>
<dbReference type="SUPFAM" id="SSF57756">
    <property type="entry name" value="Retrovirus zinc finger-like domains"/>
    <property type="match status" value="1"/>
</dbReference>